<dbReference type="Gene3D" id="3.30.420.40">
    <property type="match status" value="2"/>
</dbReference>
<dbReference type="CDD" id="cd24050">
    <property type="entry name" value="ASKHA_NBD_ANMK"/>
    <property type="match status" value="1"/>
</dbReference>
<comment type="similarity">
    <text evidence="2">Belongs to the anhydro-N-acetylmuramic acid kinase family.</text>
</comment>
<keyword evidence="2" id="KW-0067">ATP-binding</keyword>
<dbReference type="GO" id="GO:0006040">
    <property type="term" value="P:amino sugar metabolic process"/>
    <property type="evidence" value="ECO:0007669"/>
    <property type="project" value="InterPro"/>
</dbReference>
<feature type="binding site" evidence="2">
    <location>
        <begin position="18"/>
        <end position="25"/>
    </location>
    <ligand>
        <name>ATP</name>
        <dbReference type="ChEBI" id="CHEBI:30616"/>
    </ligand>
</feature>
<dbReference type="InterPro" id="IPR005338">
    <property type="entry name" value="Anhydro_N_Ac-Mur_kinase"/>
</dbReference>
<accession>A0A951Q186</accession>
<protein>
    <recommendedName>
        <fullName evidence="2">Anhydro-N-acetylmuramic acid kinase</fullName>
        <ecNumber evidence="2">2.7.1.170</ecNumber>
    </recommendedName>
    <alternativeName>
        <fullName evidence="2">AnhMurNAc kinase</fullName>
    </alternativeName>
</protein>
<keyword evidence="2 3" id="KW-0808">Transferase</keyword>
<organism evidence="3 4">
    <name type="scientific">Mojavia pulchra JT2-VF2</name>
    <dbReference type="NCBI Taxonomy" id="287848"/>
    <lineage>
        <taxon>Bacteria</taxon>
        <taxon>Bacillati</taxon>
        <taxon>Cyanobacteriota</taxon>
        <taxon>Cyanophyceae</taxon>
        <taxon>Nostocales</taxon>
        <taxon>Nostocaceae</taxon>
    </lineage>
</organism>
<reference evidence="3" key="1">
    <citation type="submission" date="2021-05" db="EMBL/GenBank/DDBJ databases">
        <authorList>
            <person name="Pietrasiak N."/>
            <person name="Ward R."/>
            <person name="Stajich J.E."/>
            <person name="Kurbessoian T."/>
        </authorList>
    </citation>
    <scope>NUCLEOTIDE SEQUENCE</scope>
    <source>
        <strain evidence="3">JT2-VF2</strain>
    </source>
</reference>
<evidence type="ECO:0000256" key="2">
    <source>
        <dbReference type="HAMAP-Rule" id="MF_01270"/>
    </source>
</evidence>
<comment type="function">
    <text evidence="2">Catalyzes the specific phosphorylation of 1,6-anhydro-N-acetylmuramic acid (anhMurNAc) with the simultaneous cleavage of the 1,6-anhydro ring, generating MurNAc-6-P. Is required for the utilization of anhMurNAc either imported from the medium or derived from its own cell wall murein, and thus plays a role in cell wall recycling.</text>
</comment>
<proteinExistence type="inferred from homology"/>
<dbReference type="PANTHER" id="PTHR30605:SF0">
    <property type="entry name" value="ANHYDRO-N-ACETYLMURAMIC ACID KINASE"/>
    <property type="match status" value="1"/>
</dbReference>
<dbReference type="NCBIfam" id="NF007143">
    <property type="entry name" value="PRK09585.2-2"/>
    <property type="match status" value="1"/>
</dbReference>
<dbReference type="SUPFAM" id="SSF53067">
    <property type="entry name" value="Actin-like ATPase domain"/>
    <property type="match status" value="1"/>
</dbReference>
<gene>
    <name evidence="2" type="primary">anmK</name>
    <name evidence="3" type="ORF">KME32_20205</name>
</gene>
<keyword evidence="2" id="KW-0547">Nucleotide-binding</keyword>
<evidence type="ECO:0000256" key="1">
    <source>
        <dbReference type="ARBA" id="ARBA00022777"/>
    </source>
</evidence>
<dbReference type="EMBL" id="JAHHHN010000013">
    <property type="protein sequence ID" value="MBW4563422.1"/>
    <property type="molecule type" value="Genomic_DNA"/>
</dbReference>
<evidence type="ECO:0000313" key="3">
    <source>
        <dbReference type="EMBL" id="MBW4563422.1"/>
    </source>
</evidence>
<comment type="caution">
    <text evidence="3">The sequence shown here is derived from an EMBL/GenBank/DDBJ whole genome shotgun (WGS) entry which is preliminary data.</text>
</comment>
<dbReference type="Proteomes" id="UP000715781">
    <property type="component" value="Unassembled WGS sequence"/>
</dbReference>
<dbReference type="GO" id="GO:0016301">
    <property type="term" value="F:kinase activity"/>
    <property type="evidence" value="ECO:0007669"/>
    <property type="project" value="UniProtKB-KW"/>
</dbReference>
<evidence type="ECO:0000313" key="4">
    <source>
        <dbReference type="Proteomes" id="UP000715781"/>
    </source>
</evidence>
<keyword evidence="2" id="KW-0119">Carbohydrate metabolism</keyword>
<dbReference type="GO" id="GO:0016773">
    <property type="term" value="F:phosphotransferase activity, alcohol group as acceptor"/>
    <property type="evidence" value="ECO:0007669"/>
    <property type="project" value="UniProtKB-UniRule"/>
</dbReference>
<keyword evidence="1 2" id="KW-0418">Kinase</keyword>
<comment type="pathway">
    <text evidence="2">Cell wall biogenesis; peptidoglycan recycling.</text>
</comment>
<dbReference type="Pfam" id="PF03702">
    <property type="entry name" value="AnmK"/>
    <property type="match status" value="2"/>
</dbReference>
<dbReference type="NCBIfam" id="NF007148">
    <property type="entry name" value="PRK09585.3-2"/>
    <property type="match status" value="1"/>
</dbReference>
<dbReference type="EC" id="2.7.1.170" evidence="2"/>
<sequence>MQTIQTTVPTRVIGLMSGTSVDGIDAALVEISGTDLDLKVELVTGATYPYPTDLRERILAICAGAAISMAEFAEIDDAIALVFAQAAENIQTGHQPATLIGSHGQTVYHRPPGHWGLVTRDWGLGKILPNPQSLGYSLQLGRGALIARVTGITTVSNFRVADIAIGGHGAPLVPRVDAYLLSHPQEGRCIQNIGGIGNVTFIPPHRDNWLSKILGWDTGPGNSLLDLAVEHLTDNAKTYDEDGKWAASGTPCNPLVEKWLSQDYFHLPPPKSTGRELFGVTYLHQCLQDAEAYQLSPADLLATLTEFTAATIAYSYRTFLPQLPDRILLCGGGSRNLYLKHRLQLLLPSVPVETTDEVGLSADFKEAIAFAVLAYWRHLGIPGNLPTATGADQEVLLGEMYLGQQ</sequence>
<dbReference type="AlphaFoldDB" id="A0A951Q186"/>
<dbReference type="GO" id="GO:0005524">
    <property type="term" value="F:ATP binding"/>
    <property type="evidence" value="ECO:0007669"/>
    <property type="project" value="UniProtKB-UniRule"/>
</dbReference>
<reference evidence="3" key="2">
    <citation type="journal article" date="2022" name="Microbiol. Resour. Announc.">
        <title>Metagenome Sequencing to Explore Phylogenomics of Terrestrial Cyanobacteria.</title>
        <authorList>
            <person name="Ward R.D."/>
            <person name="Stajich J.E."/>
            <person name="Johansen J.R."/>
            <person name="Huntemann M."/>
            <person name="Clum A."/>
            <person name="Foster B."/>
            <person name="Foster B."/>
            <person name="Roux S."/>
            <person name="Palaniappan K."/>
            <person name="Varghese N."/>
            <person name="Mukherjee S."/>
            <person name="Reddy T.B.K."/>
            <person name="Daum C."/>
            <person name="Copeland A."/>
            <person name="Chen I.A."/>
            <person name="Ivanova N.N."/>
            <person name="Kyrpides N.C."/>
            <person name="Shapiro N."/>
            <person name="Eloe-Fadrosh E.A."/>
            <person name="Pietrasiak N."/>
        </authorList>
    </citation>
    <scope>NUCLEOTIDE SEQUENCE</scope>
    <source>
        <strain evidence="3">JT2-VF2</strain>
    </source>
</reference>
<dbReference type="HAMAP" id="MF_01270">
    <property type="entry name" value="AnhMurNAc_kinase"/>
    <property type="match status" value="1"/>
</dbReference>
<dbReference type="InterPro" id="IPR043129">
    <property type="entry name" value="ATPase_NBD"/>
</dbReference>
<dbReference type="GO" id="GO:0009254">
    <property type="term" value="P:peptidoglycan turnover"/>
    <property type="evidence" value="ECO:0007669"/>
    <property type="project" value="UniProtKB-UniRule"/>
</dbReference>
<name>A0A951Q186_9NOST</name>
<comment type="pathway">
    <text evidence="2">Amino-sugar metabolism; 1,6-anhydro-N-acetylmuramate degradation.</text>
</comment>
<comment type="catalytic activity">
    <reaction evidence="2">
        <text>1,6-anhydro-N-acetyl-beta-muramate + ATP + H2O = N-acetyl-D-muramate 6-phosphate + ADP + H(+)</text>
        <dbReference type="Rhea" id="RHEA:24952"/>
        <dbReference type="ChEBI" id="CHEBI:15377"/>
        <dbReference type="ChEBI" id="CHEBI:15378"/>
        <dbReference type="ChEBI" id="CHEBI:30616"/>
        <dbReference type="ChEBI" id="CHEBI:58690"/>
        <dbReference type="ChEBI" id="CHEBI:58722"/>
        <dbReference type="ChEBI" id="CHEBI:456216"/>
        <dbReference type="EC" id="2.7.1.170"/>
    </reaction>
</comment>
<dbReference type="GO" id="GO:0097175">
    <property type="term" value="P:1,6-anhydro-N-acetyl-beta-muramic acid catabolic process"/>
    <property type="evidence" value="ECO:0007669"/>
    <property type="project" value="UniProtKB-UniRule"/>
</dbReference>
<dbReference type="PANTHER" id="PTHR30605">
    <property type="entry name" value="ANHYDRO-N-ACETYLMURAMIC ACID KINASE"/>
    <property type="match status" value="1"/>
</dbReference>